<keyword evidence="2" id="KW-1185">Reference proteome</keyword>
<gene>
    <name evidence="1" type="ORF">BpHYR1_037367</name>
</gene>
<name>A0A3M7STX2_BRAPC</name>
<reference evidence="1 2" key="1">
    <citation type="journal article" date="2018" name="Sci. Rep.">
        <title>Genomic signatures of local adaptation to the degree of environmental predictability in rotifers.</title>
        <authorList>
            <person name="Franch-Gras L."/>
            <person name="Hahn C."/>
            <person name="Garcia-Roger E.M."/>
            <person name="Carmona M.J."/>
            <person name="Serra M."/>
            <person name="Gomez A."/>
        </authorList>
    </citation>
    <scope>NUCLEOTIDE SEQUENCE [LARGE SCALE GENOMIC DNA]</scope>
    <source>
        <strain evidence="1">HYR1</strain>
    </source>
</reference>
<dbReference type="Proteomes" id="UP000276133">
    <property type="component" value="Unassembled WGS sequence"/>
</dbReference>
<accession>A0A3M7STX2</accession>
<evidence type="ECO:0000313" key="1">
    <source>
        <dbReference type="EMBL" id="RNA39165.1"/>
    </source>
</evidence>
<organism evidence="1 2">
    <name type="scientific">Brachionus plicatilis</name>
    <name type="common">Marine rotifer</name>
    <name type="synonym">Brachionus muelleri</name>
    <dbReference type="NCBI Taxonomy" id="10195"/>
    <lineage>
        <taxon>Eukaryota</taxon>
        <taxon>Metazoa</taxon>
        <taxon>Spiralia</taxon>
        <taxon>Gnathifera</taxon>
        <taxon>Rotifera</taxon>
        <taxon>Eurotatoria</taxon>
        <taxon>Monogononta</taxon>
        <taxon>Pseudotrocha</taxon>
        <taxon>Ploima</taxon>
        <taxon>Brachionidae</taxon>
        <taxon>Brachionus</taxon>
    </lineage>
</organism>
<protein>
    <submittedName>
        <fullName evidence="1">Uncharacterized protein</fullName>
    </submittedName>
</protein>
<dbReference type="AlphaFoldDB" id="A0A3M7STX2"/>
<proteinExistence type="predicted"/>
<evidence type="ECO:0000313" key="2">
    <source>
        <dbReference type="Proteomes" id="UP000276133"/>
    </source>
</evidence>
<sequence length="67" mass="7724">MKITVLITYLDVDDIITEKNEFFFDCFGLLAGELVSNKESSSSLMGYCVKSFMFEFESLLDKEDNFD</sequence>
<comment type="caution">
    <text evidence="1">The sequence shown here is derived from an EMBL/GenBank/DDBJ whole genome shotgun (WGS) entry which is preliminary data.</text>
</comment>
<dbReference type="EMBL" id="REGN01000779">
    <property type="protein sequence ID" value="RNA39165.1"/>
    <property type="molecule type" value="Genomic_DNA"/>
</dbReference>